<dbReference type="PROSITE" id="PS01357">
    <property type="entry name" value="ZF_ZZ_1"/>
    <property type="match status" value="1"/>
</dbReference>
<evidence type="ECO:0000256" key="12">
    <source>
        <dbReference type="ARBA" id="ARBA00023136"/>
    </source>
</evidence>
<evidence type="ECO:0000256" key="4">
    <source>
        <dbReference type="ARBA" id="ARBA00022475"/>
    </source>
</evidence>
<dbReference type="PIRSF" id="PIRSF038204">
    <property type="entry name" value="Distrobrevin"/>
    <property type="match status" value="1"/>
</dbReference>
<dbReference type="FunFam" id="1.10.238.10:FF:000014">
    <property type="entry name" value="Dystrobrevin alpha"/>
    <property type="match status" value="1"/>
</dbReference>
<dbReference type="SMART" id="SM00291">
    <property type="entry name" value="ZnF_ZZ"/>
    <property type="match status" value="1"/>
</dbReference>
<name>A0A7K8SYH3_9AVES</name>
<evidence type="ECO:0000313" key="19">
    <source>
        <dbReference type="Proteomes" id="UP000538472"/>
    </source>
</evidence>
<keyword evidence="12" id="KW-0472">Membrane</keyword>
<dbReference type="InterPro" id="IPR015154">
    <property type="entry name" value="EF-hand_dom_typ2"/>
</dbReference>
<evidence type="ECO:0000259" key="17">
    <source>
        <dbReference type="PROSITE" id="PS50135"/>
    </source>
</evidence>
<evidence type="ECO:0000256" key="13">
    <source>
        <dbReference type="ARBA" id="ARBA00034103"/>
    </source>
</evidence>
<dbReference type="GO" id="GO:0005886">
    <property type="term" value="C:plasma membrane"/>
    <property type="evidence" value="ECO:0007669"/>
    <property type="project" value="UniProtKB-SubCell"/>
</dbReference>
<gene>
    <name evidence="18" type="primary">Dtna</name>
    <name evidence="18" type="ORF">NYCBRA_R09741</name>
</gene>
<dbReference type="Proteomes" id="UP000538472">
    <property type="component" value="Unassembled WGS sequence"/>
</dbReference>
<evidence type="ECO:0000256" key="7">
    <source>
        <dbReference type="ARBA" id="ARBA00022723"/>
    </source>
</evidence>
<keyword evidence="7" id="KW-0479">Metal-binding</keyword>
<evidence type="ECO:0000256" key="6">
    <source>
        <dbReference type="ARBA" id="ARBA00022553"/>
    </source>
</evidence>
<reference evidence="18 19" key="1">
    <citation type="submission" date="2019-09" db="EMBL/GenBank/DDBJ databases">
        <title>Bird 10,000 Genomes (B10K) Project - Family phase.</title>
        <authorList>
            <person name="Zhang G."/>
        </authorList>
    </citation>
    <scope>NUCLEOTIDE SEQUENCE [LARGE SCALE GENOMIC DNA]</scope>
    <source>
        <strain evidence="18">B10K-CU-031-10</strain>
        <tissue evidence="18">Muscle</tissue>
    </source>
</reference>
<dbReference type="AlphaFoldDB" id="A0A7K8SYH3"/>
<dbReference type="GO" id="GO:0045202">
    <property type="term" value="C:synapse"/>
    <property type="evidence" value="ECO:0007669"/>
    <property type="project" value="UniProtKB-SubCell"/>
</dbReference>
<dbReference type="Pfam" id="PF09069">
    <property type="entry name" value="EF-hand_3"/>
    <property type="match status" value="1"/>
</dbReference>
<proteinExistence type="inferred from homology"/>
<feature type="compositionally biased region" description="Polar residues" evidence="16">
    <location>
        <begin position="561"/>
        <end position="580"/>
    </location>
</feature>
<keyword evidence="4" id="KW-1003">Cell membrane</keyword>
<protein>
    <submittedName>
        <fullName evidence="18">DTNA protein</fullName>
    </submittedName>
</protein>
<evidence type="ECO:0000313" key="18">
    <source>
        <dbReference type="EMBL" id="NXF35167.1"/>
    </source>
</evidence>
<dbReference type="PANTHER" id="PTHR12268">
    <property type="entry name" value="E3 UBIQUITIN-PROTEIN LIGASE KCMF1"/>
    <property type="match status" value="1"/>
</dbReference>
<comment type="subcellular location">
    <subcellularLocation>
        <location evidence="1">Cell membrane</location>
    </subcellularLocation>
    <subcellularLocation>
        <location evidence="2">Cytoplasm</location>
    </subcellularLocation>
    <subcellularLocation>
        <location evidence="13">Synapse</location>
    </subcellularLocation>
</comment>
<feature type="compositionally biased region" description="Polar residues" evidence="16">
    <location>
        <begin position="592"/>
        <end position="605"/>
    </location>
</feature>
<feature type="region of interest" description="Disordered" evidence="16">
    <location>
        <begin position="561"/>
        <end position="607"/>
    </location>
</feature>
<dbReference type="InterPro" id="IPR015153">
    <property type="entry name" value="EF-hand_dom_typ1"/>
</dbReference>
<keyword evidence="6" id="KW-0597">Phosphoprotein</keyword>
<feature type="domain" description="ZZ-type" evidence="17">
    <location>
        <begin position="239"/>
        <end position="295"/>
    </location>
</feature>
<evidence type="ECO:0000256" key="16">
    <source>
        <dbReference type="SAM" id="MobiDB-lite"/>
    </source>
</evidence>
<dbReference type="FunFam" id="3.30.60.90:FF:000002">
    <property type="entry name" value="Dystrobrevin alpha"/>
    <property type="match status" value="1"/>
</dbReference>
<sequence length="754" mass="84831">MIEDCGKRGNTMAERRQLFAEMRAQDLDRIRLSTYRTACKLRFVQKKCNLHLVDIWNVIEALRENALNNLDPNIELNVARLEAVISTIFYQLNKRMPTTHQINVEQSISLLLNFLLAAFDPEGHGKISVFAVKMALATLCGGKIMDKLRYIFSMISDSSGVMVYGRYDMFLREVLKLPTAVFEGPSFGYTEQSAKSCFSQQQKKVTLNTFLDTLMSDPPPQCLVWLPLLHRLANVENVFHPVECSYCHSESMMGFRYRCQQCHNYQLCQDCFWRGHASGSHSNQHQMKEYTSWKSPAKKLTNALSKSLSCASSREPLHPMFPDQPEKPLNLAHIVPPRPVTSMNDTLFSHSVPSGSPFANRSSPSKNTEVEQSKLLARAAPAFLKGKGLQYSLDVADRLADEHVLIGLYVNMLQSNPARMLDSASRLDEEHKLIARYAARLAAETSSSQQGQQRGASDISFTIDANKQQRQLIAELENKNREILQEIQRLRLEHEQASQPTPEKAQQNPTLLAELRLLRQRKDELEQRMSALQESRRELMVQLEGLMKLLKVRSSTGYYQGEQARTQGAGSPRSSPSHTISRPIPMPIRSASACSTPTHAPQDSLTGVGGDVQEAFAQSARRNLRNDLLVAADSITNTMSSLVKELNSEVGSETESNVDSEFGRTHFDDLVPSPTSEKAFLAQIHARKPGYIHSAAATGSIRSDMVTEDGDTYVRADDENYENDSVRQLENELKMEEYLKQKLQDEAYQVGGHE</sequence>
<dbReference type="CDD" id="cd16249">
    <property type="entry name" value="EFh_DTNA"/>
    <property type="match status" value="1"/>
</dbReference>
<evidence type="ECO:0000256" key="8">
    <source>
        <dbReference type="ARBA" id="ARBA00022771"/>
    </source>
</evidence>
<feature type="non-terminal residue" evidence="18">
    <location>
        <position position="754"/>
    </location>
</feature>
<evidence type="ECO:0000256" key="3">
    <source>
        <dbReference type="ARBA" id="ARBA00009563"/>
    </source>
</evidence>
<dbReference type="GO" id="GO:0008270">
    <property type="term" value="F:zinc ion binding"/>
    <property type="evidence" value="ECO:0007669"/>
    <property type="project" value="UniProtKB-KW"/>
</dbReference>
<dbReference type="SUPFAM" id="SSF57850">
    <property type="entry name" value="RING/U-box"/>
    <property type="match status" value="1"/>
</dbReference>
<dbReference type="PANTHER" id="PTHR12268:SF19">
    <property type="entry name" value="DYSTROBREVIN ALPHA"/>
    <property type="match status" value="1"/>
</dbReference>
<dbReference type="FunFam" id="1.10.238.10:FF:000016">
    <property type="entry name" value="Dystrobrevin alpha"/>
    <property type="match status" value="1"/>
</dbReference>
<dbReference type="Gene3D" id="1.10.238.10">
    <property type="entry name" value="EF-hand"/>
    <property type="match status" value="2"/>
</dbReference>
<dbReference type="CDD" id="cd02334">
    <property type="entry name" value="ZZ_dystrophin"/>
    <property type="match status" value="1"/>
</dbReference>
<dbReference type="InterPro" id="IPR017432">
    <property type="entry name" value="Distrobrevin"/>
</dbReference>
<dbReference type="SUPFAM" id="SSF47473">
    <property type="entry name" value="EF-hand"/>
    <property type="match status" value="2"/>
</dbReference>
<keyword evidence="10" id="KW-0770">Synapse</keyword>
<keyword evidence="11 15" id="KW-0175">Coiled coil</keyword>
<evidence type="ECO:0000256" key="1">
    <source>
        <dbReference type="ARBA" id="ARBA00004236"/>
    </source>
</evidence>
<evidence type="ECO:0000256" key="2">
    <source>
        <dbReference type="ARBA" id="ARBA00004496"/>
    </source>
</evidence>
<dbReference type="InterPro" id="IPR011992">
    <property type="entry name" value="EF-hand-dom_pair"/>
</dbReference>
<keyword evidence="5" id="KW-0963">Cytoplasm</keyword>
<evidence type="ECO:0000256" key="15">
    <source>
        <dbReference type="SAM" id="Coils"/>
    </source>
</evidence>
<keyword evidence="19" id="KW-1185">Reference proteome</keyword>
<feature type="non-terminal residue" evidence="18">
    <location>
        <position position="1"/>
    </location>
</feature>
<dbReference type="InterPro" id="IPR043145">
    <property type="entry name" value="Znf_ZZ_sf"/>
</dbReference>
<evidence type="ECO:0000256" key="11">
    <source>
        <dbReference type="ARBA" id="ARBA00023054"/>
    </source>
</evidence>
<dbReference type="Gene3D" id="3.30.60.90">
    <property type="match status" value="1"/>
</dbReference>
<evidence type="ECO:0000256" key="14">
    <source>
        <dbReference type="PROSITE-ProRule" id="PRU00228"/>
    </source>
</evidence>
<comment type="caution">
    <text evidence="18">The sequence shown here is derived from an EMBL/GenBank/DDBJ whole genome shotgun (WGS) entry which is preliminary data.</text>
</comment>
<feature type="coiled-coil region" evidence="15">
    <location>
        <begin position="466"/>
        <end position="542"/>
    </location>
</feature>
<dbReference type="Pfam" id="PF09068">
    <property type="entry name" value="EF-hand_2"/>
    <property type="match status" value="1"/>
</dbReference>
<evidence type="ECO:0000256" key="10">
    <source>
        <dbReference type="ARBA" id="ARBA00023018"/>
    </source>
</evidence>
<dbReference type="InterPro" id="IPR000433">
    <property type="entry name" value="Znf_ZZ"/>
</dbReference>
<dbReference type="InterPro" id="IPR050774">
    <property type="entry name" value="KCMF1/Dystrophin"/>
</dbReference>
<comment type="similarity">
    <text evidence="3">Belongs to the dystrophin family. Dystrobrevin subfamily.</text>
</comment>
<dbReference type="Pfam" id="PF00569">
    <property type="entry name" value="ZZ"/>
    <property type="match status" value="1"/>
</dbReference>
<keyword evidence="9" id="KW-0862">Zinc</keyword>
<evidence type="ECO:0000256" key="9">
    <source>
        <dbReference type="ARBA" id="ARBA00022833"/>
    </source>
</evidence>
<dbReference type="EMBL" id="VWZB01000355">
    <property type="protein sequence ID" value="NXF35167.1"/>
    <property type="molecule type" value="Genomic_DNA"/>
</dbReference>
<dbReference type="GO" id="GO:0099536">
    <property type="term" value="P:synaptic signaling"/>
    <property type="evidence" value="ECO:0007669"/>
    <property type="project" value="TreeGrafter"/>
</dbReference>
<keyword evidence="8 14" id="KW-0863">Zinc-finger</keyword>
<evidence type="ECO:0000256" key="5">
    <source>
        <dbReference type="ARBA" id="ARBA00022490"/>
    </source>
</evidence>
<organism evidence="18 19">
    <name type="scientific">Nyctibius bracteatus</name>
    <name type="common">Rufous potoo</name>
    <dbReference type="NCBI Taxonomy" id="48426"/>
    <lineage>
        <taxon>Eukaryota</taxon>
        <taxon>Metazoa</taxon>
        <taxon>Chordata</taxon>
        <taxon>Craniata</taxon>
        <taxon>Vertebrata</taxon>
        <taxon>Euteleostomi</taxon>
        <taxon>Archelosauria</taxon>
        <taxon>Archosauria</taxon>
        <taxon>Dinosauria</taxon>
        <taxon>Saurischia</taxon>
        <taxon>Theropoda</taxon>
        <taxon>Coelurosauria</taxon>
        <taxon>Aves</taxon>
        <taxon>Neognathae</taxon>
        <taxon>Neoaves</taxon>
        <taxon>Strisores</taxon>
        <taxon>Caprimulgiformes</taxon>
        <taxon>Nyctibiidae</taxon>
        <taxon>Nyctibius</taxon>
    </lineage>
</organism>
<dbReference type="GO" id="GO:0005737">
    <property type="term" value="C:cytoplasm"/>
    <property type="evidence" value="ECO:0007669"/>
    <property type="project" value="UniProtKB-SubCell"/>
</dbReference>
<dbReference type="PROSITE" id="PS50135">
    <property type="entry name" value="ZF_ZZ_2"/>
    <property type="match status" value="1"/>
</dbReference>
<accession>A0A7K8SYH3</accession>